<dbReference type="PANTHER" id="PTHR36973:SF4">
    <property type="entry name" value="NODULATION PROTEIN"/>
    <property type="match status" value="1"/>
</dbReference>
<evidence type="ECO:0000259" key="1">
    <source>
        <dbReference type="Pfam" id="PF05050"/>
    </source>
</evidence>
<dbReference type="GO" id="GO:0032259">
    <property type="term" value="P:methylation"/>
    <property type="evidence" value="ECO:0007669"/>
    <property type="project" value="UniProtKB-KW"/>
</dbReference>
<dbReference type="Gene3D" id="3.40.50.150">
    <property type="entry name" value="Vaccinia Virus protein VP39"/>
    <property type="match status" value="1"/>
</dbReference>
<dbReference type="EC" id="2.1.1.-" evidence="2"/>
<organism evidence="2 3">
    <name type="scientific">Falsiruegeria litorea R37</name>
    <dbReference type="NCBI Taxonomy" id="1200284"/>
    <lineage>
        <taxon>Bacteria</taxon>
        <taxon>Pseudomonadati</taxon>
        <taxon>Pseudomonadota</taxon>
        <taxon>Alphaproteobacteria</taxon>
        <taxon>Rhodobacterales</taxon>
        <taxon>Roseobacteraceae</taxon>
        <taxon>Falsiruegeria</taxon>
    </lineage>
</organism>
<evidence type="ECO:0000313" key="3">
    <source>
        <dbReference type="Proteomes" id="UP000193077"/>
    </source>
</evidence>
<protein>
    <submittedName>
        <fullName evidence="2">2-O-methyltransferase NoeI</fullName>
        <ecNumber evidence="2">2.1.1.-</ecNumber>
    </submittedName>
</protein>
<dbReference type="InterPro" id="IPR029063">
    <property type="entry name" value="SAM-dependent_MTases_sf"/>
</dbReference>
<dbReference type="Pfam" id="PF05050">
    <property type="entry name" value="Methyltransf_21"/>
    <property type="match status" value="1"/>
</dbReference>
<dbReference type="InterPro" id="IPR006342">
    <property type="entry name" value="FkbM_mtfrase"/>
</dbReference>
<evidence type="ECO:0000313" key="2">
    <source>
        <dbReference type="EMBL" id="SLN74471.1"/>
    </source>
</evidence>
<gene>
    <name evidence="2" type="primary">noeI_2</name>
    <name evidence="2" type="ORF">TRL7639_04536</name>
</gene>
<accession>A0A1Y5TW33</accession>
<keyword evidence="2" id="KW-0808">Transferase</keyword>
<dbReference type="Proteomes" id="UP000193077">
    <property type="component" value="Unassembled WGS sequence"/>
</dbReference>
<dbReference type="InterPro" id="IPR053188">
    <property type="entry name" value="FkbM_Methyltransferase"/>
</dbReference>
<dbReference type="GO" id="GO:0008171">
    <property type="term" value="F:O-methyltransferase activity"/>
    <property type="evidence" value="ECO:0007669"/>
    <property type="project" value="TreeGrafter"/>
</dbReference>
<dbReference type="AlphaFoldDB" id="A0A1Y5TW33"/>
<keyword evidence="2" id="KW-0489">Methyltransferase</keyword>
<name>A0A1Y5TW33_9RHOB</name>
<dbReference type="PANTHER" id="PTHR36973">
    <property type="entry name" value="SLL1456 PROTEIN-RELATED"/>
    <property type="match status" value="1"/>
</dbReference>
<sequence>MLRQSTRHRMLQSLFWNPVGQRLVPRITKLGRIFDTVVRGYSLMGISNGERWLSSLLEQDPVIFDVGFHDGESSSELLAVRPNARVHAFDPSRFAKSAHDTRFGDDARVSFHNMAISDAPGVLTFYDYENMCNSLAPRKDDLDQTAQTYDVPVSTLDSVCAKEGIASINFLKIDAEGYDLNVIEGARGLLENQSIDIIMFEFASGWAATKRYLWEADALCKDVPYKMFHMFNGFLCPFVYDVRKDSCCTLPAMYVLISEKRLARGNIPMRSYSF</sequence>
<dbReference type="EMBL" id="FWFO01000010">
    <property type="protein sequence ID" value="SLN74471.1"/>
    <property type="molecule type" value="Genomic_DNA"/>
</dbReference>
<feature type="domain" description="Methyltransferase FkbM" evidence="1">
    <location>
        <begin position="65"/>
        <end position="204"/>
    </location>
</feature>
<dbReference type="OrthoDB" id="292760at2"/>
<proteinExistence type="predicted"/>
<keyword evidence="3" id="KW-1185">Reference proteome</keyword>
<reference evidence="2 3" key="1">
    <citation type="submission" date="2017-03" db="EMBL/GenBank/DDBJ databases">
        <authorList>
            <person name="Afonso C.L."/>
            <person name="Miller P.J."/>
            <person name="Scott M.A."/>
            <person name="Spackman E."/>
            <person name="Goraichik I."/>
            <person name="Dimitrov K.M."/>
            <person name="Suarez D.L."/>
            <person name="Swayne D.E."/>
        </authorList>
    </citation>
    <scope>NUCLEOTIDE SEQUENCE [LARGE SCALE GENOMIC DNA]</scope>
    <source>
        <strain evidence="2 3">CECT 7639</strain>
    </source>
</reference>
<dbReference type="SUPFAM" id="SSF53335">
    <property type="entry name" value="S-adenosyl-L-methionine-dependent methyltransferases"/>
    <property type="match status" value="1"/>
</dbReference>
<dbReference type="NCBIfam" id="TIGR01444">
    <property type="entry name" value="fkbM_fam"/>
    <property type="match status" value="1"/>
</dbReference>